<reference evidence="3" key="1">
    <citation type="journal article" date="2019" name="Int. J. Syst. Evol. Microbiol.">
        <title>The Global Catalogue of Microorganisms (GCM) 10K type strain sequencing project: providing services to taxonomists for standard genome sequencing and annotation.</title>
        <authorList>
            <consortium name="The Broad Institute Genomics Platform"/>
            <consortium name="The Broad Institute Genome Sequencing Center for Infectious Disease"/>
            <person name="Wu L."/>
            <person name="Ma J."/>
        </authorList>
    </citation>
    <scope>NUCLEOTIDE SEQUENCE [LARGE SCALE GENOMIC DNA]</scope>
    <source>
        <strain evidence="3">JCM 16904</strain>
    </source>
</reference>
<evidence type="ECO:0000313" key="2">
    <source>
        <dbReference type="EMBL" id="GAA3718990.1"/>
    </source>
</evidence>
<proteinExistence type="predicted"/>
<dbReference type="Proteomes" id="UP001500902">
    <property type="component" value="Unassembled WGS sequence"/>
</dbReference>
<dbReference type="InterPro" id="IPR029442">
    <property type="entry name" value="GyrI-like"/>
</dbReference>
<gene>
    <name evidence="2" type="ORF">GCM10022224_101010</name>
</gene>
<keyword evidence="3" id="KW-1185">Reference proteome</keyword>
<comment type="caution">
    <text evidence="2">The sequence shown here is derived from an EMBL/GenBank/DDBJ whole genome shotgun (WGS) entry which is preliminary data.</text>
</comment>
<sequence length="161" mass="17678">MPQIIEFPERHYVGARATITMTTFGLIADRIGEIVGRLAGLGVPIAGAPFLRYESIDMPGDRLVVQAGVPVATPVAGEGDLFAAVLPAGRYATLSHHGHPDQLAGAIESLLKWAGEQELKWDMTEHDGTEHWGCRLELYNTDPRVEPDPHNWDTDLQFRLA</sequence>
<organism evidence="2 3">
    <name type="scientific">Nonomuraea antimicrobica</name>
    <dbReference type="NCBI Taxonomy" id="561173"/>
    <lineage>
        <taxon>Bacteria</taxon>
        <taxon>Bacillati</taxon>
        <taxon>Actinomycetota</taxon>
        <taxon>Actinomycetes</taxon>
        <taxon>Streptosporangiales</taxon>
        <taxon>Streptosporangiaceae</taxon>
        <taxon>Nonomuraea</taxon>
    </lineage>
</organism>
<dbReference type="InterPro" id="IPR011256">
    <property type="entry name" value="Reg_factor_effector_dom_sf"/>
</dbReference>
<name>A0ABP7EJT0_9ACTN</name>
<protein>
    <submittedName>
        <fullName evidence="2">GyrI-like domain-containing protein</fullName>
    </submittedName>
</protein>
<dbReference type="Pfam" id="PF06445">
    <property type="entry name" value="GyrI-like"/>
    <property type="match status" value="1"/>
</dbReference>
<dbReference type="EMBL" id="BAAAZP010000238">
    <property type="protein sequence ID" value="GAA3718990.1"/>
    <property type="molecule type" value="Genomic_DNA"/>
</dbReference>
<dbReference type="RefSeq" id="WP_344896789.1">
    <property type="nucleotide sequence ID" value="NZ_BAAAZP010000238.1"/>
</dbReference>
<feature type="domain" description="AraC effector-binding" evidence="1">
    <location>
        <begin position="1"/>
        <end position="161"/>
    </location>
</feature>
<dbReference type="Gene3D" id="3.20.80.10">
    <property type="entry name" value="Regulatory factor, effector binding domain"/>
    <property type="match status" value="1"/>
</dbReference>
<accession>A0ABP7EJT0</accession>
<evidence type="ECO:0000259" key="1">
    <source>
        <dbReference type="SMART" id="SM00871"/>
    </source>
</evidence>
<dbReference type="SUPFAM" id="SSF55136">
    <property type="entry name" value="Probable bacterial effector-binding domain"/>
    <property type="match status" value="1"/>
</dbReference>
<dbReference type="InterPro" id="IPR010499">
    <property type="entry name" value="AraC_E-bd"/>
</dbReference>
<dbReference type="SMART" id="SM00871">
    <property type="entry name" value="AraC_E_bind"/>
    <property type="match status" value="1"/>
</dbReference>
<evidence type="ECO:0000313" key="3">
    <source>
        <dbReference type="Proteomes" id="UP001500902"/>
    </source>
</evidence>